<dbReference type="Pfam" id="PF19619">
    <property type="entry name" value="DUF6124"/>
    <property type="match status" value="1"/>
</dbReference>
<evidence type="ECO:0008006" key="3">
    <source>
        <dbReference type="Google" id="ProtNLM"/>
    </source>
</evidence>
<evidence type="ECO:0000313" key="2">
    <source>
        <dbReference type="Proteomes" id="UP000189295"/>
    </source>
</evidence>
<dbReference type="AlphaFoldDB" id="A0A1V2K578"/>
<accession>A0A1V2K578</accession>
<dbReference type="RefSeq" id="WP_076952758.1">
    <property type="nucleotide sequence ID" value="NZ_MNPW01000008.1"/>
</dbReference>
<dbReference type="OrthoDB" id="6989191at2"/>
<name>A0A1V2K578_PSECE</name>
<evidence type="ECO:0000313" key="1">
    <source>
        <dbReference type="EMBL" id="ONH52769.1"/>
    </source>
</evidence>
<proteinExistence type="predicted"/>
<gene>
    <name evidence="1" type="ORF">BLL36_17995</name>
</gene>
<reference evidence="1 2" key="1">
    <citation type="submission" date="2016-10" db="EMBL/GenBank/DDBJ databases">
        <title>Pseudomonas lactis sp. nov. and Pseudomonas paralactis sp. nov., isolated from bovine raw milk.</title>
        <authorList>
            <person name="Von Neubeck M."/>
            <person name="Huptas C."/>
            <person name="Glueck C."/>
            <person name="Krewinkel M."/>
            <person name="Stoeckel M."/>
            <person name="Stressler T."/>
            <person name="Fischer L."/>
            <person name="Hinrichs J."/>
            <person name="Scherer S."/>
            <person name="Wenning M."/>
        </authorList>
    </citation>
    <scope>NUCLEOTIDE SEQUENCE [LARGE SCALE GENOMIC DNA]</scope>
    <source>
        <strain evidence="1 2">DSM 17516</strain>
    </source>
</reference>
<protein>
    <recommendedName>
        <fullName evidence="3">DUF3077 domain-containing protein</fullName>
    </recommendedName>
</protein>
<dbReference type="EMBL" id="MNPW01000008">
    <property type="protein sequence ID" value="ONH52769.1"/>
    <property type="molecule type" value="Genomic_DNA"/>
</dbReference>
<dbReference type="Proteomes" id="UP000189295">
    <property type="component" value="Unassembled WGS sequence"/>
</dbReference>
<sequence length="86" mass="9141">MKKITPNPPATLFTVNDNVDSETLLIQASETLSSLDAIITDLAFELDGVNRQKLLGSQQLAVLGGLLIERVLVTLAPTADAQPLPT</sequence>
<comment type="caution">
    <text evidence="1">The sequence shown here is derived from an EMBL/GenBank/DDBJ whole genome shotgun (WGS) entry which is preliminary data.</text>
</comment>
<organism evidence="1 2">
    <name type="scientific">Pseudomonas cedrina subsp. cedrina</name>
    <dbReference type="NCBI Taxonomy" id="76762"/>
    <lineage>
        <taxon>Bacteria</taxon>
        <taxon>Pseudomonadati</taxon>
        <taxon>Pseudomonadota</taxon>
        <taxon>Gammaproteobacteria</taxon>
        <taxon>Pseudomonadales</taxon>
        <taxon>Pseudomonadaceae</taxon>
        <taxon>Pseudomonas</taxon>
    </lineage>
</organism>